<feature type="region of interest" description="Disordered" evidence="1">
    <location>
        <begin position="356"/>
        <end position="402"/>
    </location>
</feature>
<feature type="transmembrane region" description="Helical" evidence="2">
    <location>
        <begin position="228"/>
        <end position="252"/>
    </location>
</feature>
<feature type="transmembrane region" description="Helical" evidence="2">
    <location>
        <begin position="46"/>
        <end position="70"/>
    </location>
</feature>
<dbReference type="RefSeq" id="WP_071314467.1">
    <property type="nucleotide sequence ID" value="NZ_MLQQ01000044.1"/>
</dbReference>
<dbReference type="EMBL" id="MLQQ01000044">
    <property type="protein sequence ID" value="OIJ09442.1"/>
    <property type="molecule type" value="Genomic_DNA"/>
</dbReference>
<comment type="caution">
    <text evidence="3">The sequence shown here is derived from an EMBL/GenBank/DDBJ whole genome shotgun (WGS) entry which is preliminary data.</text>
</comment>
<gene>
    <name evidence="3" type="ORF">BKP35_16440</name>
</gene>
<feature type="transmembrane region" description="Helical" evidence="2">
    <location>
        <begin position="134"/>
        <end position="156"/>
    </location>
</feature>
<feature type="transmembrane region" description="Helical" evidence="2">
    <location>
        <begin position="264"/>
        <end position="286"/>
    </location>
</feature>
<organism evidence="3 4">
    <name type="scientific">Anaerobacillus arseniciselenatis</name>
    <dbReference type="NCBI Taxonomy" id="85682"/>
    <lineage>
        <taxon>Bacteria</taxon>
        <taxon>Bacillati</taxon>
        <taxon>Bacillota</taxon>
        <taxon>Bacilli</taxon>
        <taxon>Bacillales</taxon>
        <taxon>Bacillaceae</taxon>
        <taxon>Anaerobacillus</taxon>
    </lineage>
</organism>
<name>A0A1S2LAD2_9BACI</name>
<dbReference type="AlphaFoldDB" id="A0A1S2LAD2"/>
<evidence type="ECO:0000256" key="1">
    <source>
        <dbReference type="SAM" id="MobiDB-lite"/>
    </source>
</evidence>
<feature type="compositionally biased region" description="Polar residues" evidence="1">
    <location>
        <begin position="655"/>
        <end position="675"/>
    </location>
</feature>
<feature type="transmembrane region" description="Helical" evidence="2">
    <location>
        <begin position="14"/>
        <end position="34"/>
    </location>
</feature>
<sequence>MGLRTLKEISDRKIQVYTLFFFVLFLTIPTPVYASGEKWYMKPFEWMVAMFFEYILSPFLGIHEPAYYIFYQGDGLIWGLYTQEQFAHAIQTGFHMMLFIVSFMLVTSIMKIGVQNVYGRFSASMKVDLMDNGLKILIAIVLLFQFFPIMNIFFTINMYGVSLFESGISEPTSLTDLGADILTSADGTKSPGDEITFTDLDNSSNNPIKNAIVSFFSLGVSIWFKAYYIQRIFIISALIILAPLWISAMFFPKLERTTSTAFRELWAQIMAQVIHAATFFLYFWLFDGSEDWFTYIIALALFIPVSESIRFAMGATSENAGRLAMVGTLAGAGSLLHMGKAANDIRQGSMNSFAERKGVYDGPRGTSNGPNGGGGGGMSPTSESNGRQYGGTGHLNASPNKFTRNMRSFGHVASGVGSAMLRTGGYAAGMGINPIAGHFAAEGGSEVGKNAGYGSGVLSYAGAKGIQGKARNAQQGFNQNYQSSMDQGRNRVQATLSGIGGGLKEGTVSSDFKNNPNRRNEVLQKTGGAVGESMYGRGIGYHMGSETATKYAGKGVEDIDLARLNVKKTYAVVTSNKGSYLAEKGENNQLVPRTNMRSGDPSLPNDQMIIQEYKIESNKDGIRSFKPSTSQYSINQVPANNGSGANQWKKAPVEQQANQPNIQEFLNKNSPPNKV</sequence>
<accession>A0A1S2LAD2</accession>
<dbReference type="OrthoDB" id="2534037at2"/>
<reference evidence="3 4" key="1">
    <citation type="submission" date="2016-10" db="EMBL/GenBank/DDBJ databases">
        <title>Draft genome sequences of four alkaliphilic bacteria belonging to the Anaerobacillus genus.</title>
        <authorList>
            <person name="Bassil N.M."/>
            <person name="Lloyd J.R."/>
        </authorList>
    </citation>
    <scope>NUCLEOTIDE SEQUENCE [LARGE SCALE GENOMIC DNA]</scope>
    <source>
        <strain evidence="3 4">DSM 15340</strain>
    </source>
</reference>
<feature type="compositionally biased region" description="Polar residues" evidence="1">
    <location>
        <begin position="635"/>
        <end position="646"/>
    </location>
</feature>
<feature type="transmembrane region" description="Helical" evidence="2">
    <location>
        <begin position="90"/>
        <end position="114"/>
    </location>
</feature>
<protein>
    <submittedName>
        <fullName evidence="3">Uncharacterized protein</fullName>
    </submittedName>
</protein>
<keyword evidence="2" id="KW-0472">Membrane</keyword>
<evidence type="ECO:0000256" key="2">
    <source>
        <dbReference type="SAM" id="Phobius"/>
    </source>
</evidence>
<feature type="region of interest" description="Disordered" evidence="1">
    <location>
        <begin position="499"/>
        <end position="519"/>
    </location>
</feature>
<keyword evidence="2" id="KW-1133">Transmembrane helix</keyword>
<keyword evidence="2" id="KW-0812">Transmembrane</keyword>
<proteinExistence type="predicted"/>
<keyword evidence="4" id="KW-1185">Reference proteome</keyword>
<evidence type="ECO:0000313" key="4">
    <source>
        <dbReference type="Proteomes" id="UP000180098"/>
    </source>
</evidence>
<feature type="region of interest" description="Disordered" evidence="1">
    <location>
        <begin position="635"/>
        <end position="675"/>
    </location>
</feature>
<feature type="transmembrane region" description="Helical" evidence="2">
    <location>
        <begin position="292"/>
        <end position="313"/>
    </location>
</feature>
<dbReference type="Proteomes" id="UP000180098">
    <property type="component" value="Unassembled WGS sequence"/>
</dbReference>
<feature type="compositionally biased region" description="Polar residues" evidence="1">
    <location>
        <begin position="507"/>
        <end position="517"/>
    </location>
</feature>
<evidence type="ECO:0000313" key="3">
    <source>
        <dbReference type="EMBL" id="OIJ09442.1"/>
    </source>
</evidence>